<name>A0A7J9P6D5_METMI</name>
<gene>
    <name evidence="2" type="ORF">HNP93_001025</name>
</gene>
<dbReference type="InterPro" id="IPR036388">
    <property type="entry name" value="WH-like_DNA-bd_sf"/>
</dbReference>
<evidence type="ECO:0000313" key="3">
    <source>
        <dbReference type="Proteomes" id="UP000558015"/>
    </source>
</evidence>
<dbReference type="Proteomes" id="UP000558015">
    <property type="component" value="Unassembled WGS sequence"/>
</dbReference>
<keyword evidence="1" id="KW-0175">Coiled coil</keyword>
<sequence length="230" mass="27256">MRIILDKIRKTIENNNESGKNILDNDKITLELGKLDNKVNGIIKELKEHSKTFKDLEEVLPEYLEDTENNTKKIQELGSTLNKILEYIEQEQKVKEEQDLKIKELEKRINDLEHVNKNWNVMKTWTKKINEKINYNDKKNSEKIKVMETKFAGIEKYINTERYKKTIKRETDNEQVLSILKNGRSQPKDLVKNFKGGTKALYDTLKRLEKSSVIIRKKNGKQVFYELKQK</sequence>
<organism evidence="2 3">
    <name type="scientific">Methanococcus maripaludis</name>
    <name type="common">Methanococcus deltae</name>
    <dbReference type="NCBI Taxonomy" id="39152"/>
    <lineage>
        <taxon>Archaea</taxon>
        <taxon>Methanobacteriati</taxon>
        <taxon>Methanobacteriota</taxon>
        <taxon>Methanomada group</taxon>
        <taxon>Methanococci</taxon>
        <taxon>Methanococcales</taxon>
        <taxon>Methanococcaceae</taxon>
        <taxon>Methanococcus</taxon>
    </lineage>
</organism>
<reference evidence="2 3" key="1">
    <citation type="submission" date="2020-07" db="EMBL/GenBank/DDBJ databases">
        <title>Genomic Encyclopedia of Type Strains, Phase IV (KMG-V): Genome sequencing to study the core and pangenomes of soil and plant-associated prokaryotes.</title>
        <authorList>
            <person name="Whitman W."/>
        </authorList>
    </citation>
    <scope>NUCLEOTIDE SEQUENCE [LARGE SCALE GENOMIC DNA]</scope>
    <source>
        <strain evidence="2 3">C12</strain>
    </source>
</reference>
<evidence type="ECO:0000256" key="1">
    <source>
        <dbReference type="SAM" id="Coils"/>
    </source>
</evidence>
<dbReference type="RefSeq" id="WP_181493316.1">
    <property type="nucleotide sequence ID" value="NZ_JACDUN010000001.1"/>
</dbReference>
<dbReference type="InterPro" id="IPR036390">
    <property type="entry name" value="WH_DNA-bd_sf"/>
</dbReference>
<accession>A0A7J9P6D5</accession>
<dbReference type="Gene3D" id="1.10.10.10">
    <property type="entry name" value="Winged helix-like DNA-binding domain superfamily/Winged helix DNA-binding domain"/>
    <property type="match status" value="1"/>
</dbReference>
<dbReference type="SUPFAM" id="SSF46785">
    <property type="entry name" value="Winged helix' DNA-binding domain"/>
    <property type="match status" value="1"/>
</dbReference>
<feature type="coiled-coil region" evidence="1">
    <location>
        <begin position="88"/>
        <end position="122"/>
    </location>
</feature>
<comment type="caution">
    <text evidence="2">The sequence shown here is derived from an EMBL/GenBank/DDBJ whole genome shotgun (WGS) entry which is preliminary data.</text>
</comment>
<dbReference type="EMBL" id="JACDUN010000001">
    <property type="protein sequence ID" value="MBA2858324.1"/>
    <property type="molecule type" value="Genomic_DNA"/>
</dbReference>
<protein>
    <submittedName>
        <fullName evidence="2">Chromosome segregation ATPase</fullName>
    </submittedName>
</protein>
<proteinExistence type="predicted"/>
<dbReference type="AlphaFoldDB" id="A0A7J9P6D5"/>
<evidence type="ECO:0000313" key="2">
    <source>
        <dbReference type="EMBL" id="MBA2858324.1"/>
    </source>
</evidence>